<evidence type="ECO:0000313" key="4">
    <source>
        <dbReference type="Proteomes" id="UP000031631"/>
    </source>
</evidence>
<dbReference type="InterPro" id="IPR008258">
    <property type="entry name" value="Transglycosylase_SLT_dom_1"/>
</dbReference>
<reference evidence="3 4" key="1">
    <citation type="journal article" date="2014" name="PLoS ONE">
        <title>Physiological and genomic features of a novel sulfur-oxidizing gammaproteobacterium belonging to a previously uncultivated symbiotic lineage isolated from a hydrothermal vent.</title>
        <authorList>
            <person name="Nunoura T."/>
            <person name="Takaki Y."/>
            <person name="Kazama H."/>
            <person name="Kakuta J."/>
            <person name="Shimamura S."/>
            <person name="Makita H."/>
            <person name="Hirai M."/>
            <person name="Miyazaki M."/>
            <person name="Takai K."/>
        </authorList>
    </citation>
    <scope>NUCLEOTIDE SEQUENCE [LARGE SCALE GENOMIC DNA]</scope>
    <source>
        <strain evidence="3 4">Hiromi1</strain>
    </source>
</reference>
<dbReference type="OrthoDB" id="92254at2"/>
<name>A0A7U6GL32_9GAMM</name>
<evidence type="ECO:0000313" key="3">
    <source>
        <dbReference type="EMBL" id="BAO45658.1"/>
    </source>
</evidence>
<keyword evidence="4" id="KW-1185">Reference proteome</keyword>
<feature type="domain" description="Transglycosylase SLT" evidence="2">
    <location>
        <begin position="54"/>
        <end position="153"/>
    </location>
</feature>
<dbReference type="PANTHER" id="PTHR37423:SF2">
    <property type="entry name" value="MEMBRANE-BOUND LYTIC MUREIN TRANSGLYCOSYLASE C"/>
    <property type="match status" value="1"/>
</dbReference>
<proteinExistence type="inferred from homology"/>
<evidence type="ECO:0000256" key="1">
    <source>
        <dbReference type="ARBA" id="ARBA00007734"/>
    </source>
</evidence>
<comment type="similarity">
    <text evidence="1">Belongs to the transglycosylase Slt family.</text>
</comment>
<dbReference type="SUPFAM" id="SSF53955">
    <property type="entry name" value="Lysozyme-like"/>
    <property type="match status" value="1"/>
</dbReference>
<organism evidence="3 4">
    <name type="scientific">Thiolapillus brandeum</name>
    <dbReference type="NCBI Taxonomy" id="1076588"/>
    <lineage>
        <taxon>Bacteria</taxon>
        <taxon>Pseudomonadati</taxon>
        <taxon>Pseudomonadota</taxon>
        <taxon>Gammaproteobacteria</taxon>
        <taxon>Chromatiales</taxon>
        <taxon>Sedimenticolaceae</taxon>
        <taxon>Thiolapillus</taxon>
    </lineage>
</organism>
<dbReference type="PANTHER" id="PTHR37423">
    <property type="entry name" value="SOLUBLE LYTIC MUREIN TRANSGLYCOSYLASE-RELATED"/>
    <property type="match status" value="1"/>
</dbReference>
<dbReference type="Gene3D" id="1.10.530.10">
    <property type="match status" value="1"/>
</dbReference>
<sequence>MRWPSWPWLVLVLPALAWAGEGFKHVDHKHWTDKYDPYFRKNSKHYFGPLVDWRWFKAQGIAESGLNPKARSRVGAVGVMQIMPKTFEYIRKKNASLKSLEAPKWNIAAGIYYDRYLYEKWDFLDASAQQRLLFAFGSYNAGFRRVRQAYNKSLKQHEVVNEWEMVEGFVPGATRHYVKRIRKLMSAIL</sequence>
<dbReference type="EMBL" id="AP012273">
    <property type="protein sequence ID" value="BAO45658.1"/>
    <property type="molecule type" value="Genomic_DNA"/>
</dbReference>
<evidence type="ECO:0000259" key="2">
    <source>
        <dbReference type="Pfam" id="PF01464"/>
    </source>
</evidence>
<dbReference type="InterPro" id="IPR023346">
    <property type="entry name" value="Lysozyme-like_dom_sf"/>
</dbReference>
<protein>
    <recommendedName>
        <fullName evidence="2">Transglycosylase SLT domain-containing protein</fullName>
    </recommendedName>
</protein>
<accession>A0A7U6GL32</accession>
<dbReference type="Pfam" id="PF01464">
    <property type="entry name" value="SLT"/>
    <property type="match status" value="1"/>
</dbReference>
<dbReference type="RefSeq" id="WP_041069595.1">
    <property type="nucleotide sequence ID" value="NZ_AP012273.1"/>
</dbReference>
<dbReference type="KEGG" id="tbn:TBH_C2757"/>
<dbReference type="Proteomes" id="UP000031631">
    <property type="component" value="Chromosome"/>
</dbReference>
<dbReference type="AlphaFoldDB" id="A0A7U6GL32"/>
<gene>
    <name evidence="3" type="ORF">TBH_C2757</name>
</gene>